<reference evidence="2 3" key="1">
    <citation type="submission" date="2022-06" db="EMBL/GenBank/DDBJ databases">
        <title>Mesorhizobium sp. strain RP14 Genome sequencing and assembly.</title>
        <authorList>
            <person name="Kim I."/>
        </authorList>
    </citation>
    <scope>NUCLEOTIDE SEQUENCE [LARGE SCALE GENOMIC DNA]</scope>
    <source>
        <strain evidence="3">RP14(2022)</strain>
    </source>
</reference>
<dbReference type="InterPro" id="IPR053737">
    <property type="entry name" value="Type_II_TA_Toxin"/>
</dbReference>
<protein>
    <submittedName>
        <fullName evidence="2">Fic family protein</fullName>
    </submittedName>
</protein>
<dbReference type="InterPro" id="IPR006440">
    <property type="entry name" value="Doc"/>
</dbReference>
<dbReference type="Proteomes" id="UP001205906">
    <property type="component" value="Unassembled WGS sequence"/>
</dbReference>
<dbReference type="SUPFAM" id="SSF140931">
    <property type="entry name" value="Fic-like"/>
    <property type="match status" value="1"/>
</dbReference>
<dbReference type="EMBL" id="JAMXQS010000006">
    <property type="protein sequence ID" value="MCO6050837.1"/>
    <property type="molecule type" value="Genomic_DNA"/>
</dbReference>
<keyword evidence="3" id="KW-1185">Reference proteome</keyword>
<dbReference type="PROSITE" id="PS51459">
    <property type="entry name" value="FIDO"/>
    <property type="match status" value="1"/>
</dbReference>
<feature type="domain" description="Fido" evidence="1">
    <location>
        <begin position="1"/>
        <end position="113"/>
    </location>
</feature>
<dbReference type="PANTHER" id="PTHR39426">
    <property type="entry name" value="HOMOLOGY TO DEATH-ON-CURING PROTEIN OF PHAGE P1"/>
    <property type="match status" value="1"/>
</dbReference>
<dbReference type="InterPro" id="IPR036597">
    <property type="entry name" value="Fido-like_dom_sf"/>
</dbReference>
<comment type="caution">
    <text evidence="2">The sequence shown here is derived from an EMBL/GenBank/DDBJ whole genome shotgun (WGS) entry which is preliminary data.</text>
</comment>
<dbReference type="Pfam" id="PF02661">
    <property type="entry name" value="Fic"/>
    <property type="match status" value="1"/>
</dbReference>
<accession>A0ABT1C7M6</accession>
<proteinExistence type="predicted"/>
<organism evidence="2 3">
    <name type="scientific">Mesorhizobium liriopis</name>
    <dbReference type="NCBI Taxonomy" id="2953882"/>
    <lineage>
        <taxon>Bacteria</taxon>
        <taxon>Pseudomonadati</taxon>
        <taxon>Pseudomonadota</taxon>
        <taxon>Alphaproteobacteria</taxon>
        <taxon>Hyphomicrobiales</taxon>
        <taxon>Phyllobacteriaceae</taxon>
        <taxon>Mesorhizobium</taxon>
    </lineage>
</organism>
<dbReference type="InterPro" id="IPR003812">
    <property type="entry name" value="Fido"/>
</dbReference>
<dbReference type="Gene3D" id="1.20.120.1870">
    <property type="entry name" value="Fic/DOC protein, Fido domain"/>
    <property type="match status" value="1"/>
</dbReference>
<name>A0ABT1C7M6_9HYPH</name>
<dbReference type="PANTHER" id="PTHR39426:SF1">
    <property type="entry name" value="HOMOLOGY TO DEATH-ON-CURING PROTEIN OF PHAGE P1"/>
    <property type="match status" value="1"/>
</dbReference>
<evidence type="ECO:0000259" key="1">
    <source>
        <dbReference type="PROSITE" id="PS51459"/>
    </source>
</evidence>
<evidence type="ECO:0000313" key="3">
    <source>
        <dbReference type="Proteomes" id="UP001205906"/>
    </source>
</evidence>
<gene>
    <name evidence="2" type="ORF">NGM99_13720</name>
</gene>
<evidence type="ECO:0000313" key="2">
    <source>
        <dbReference type="EMBL" id="MCO6050837.1"/>
    </source>
</evidence>
<sequence length="120" mass="13019">MQTNKAIVAATGEPHRVRDQGLLDSAAFAPRNMHLYGNEHDVVRLAVRLMRSVGKNHPFEQGNKRTAFNASVAFMRMNGLRVILPDTESLARQIEAFIAGDGDEAEMVLALAACVSASAI</sequence>